<accession>A6JVQ9</accession>
<gene>
    <name evidence="2" type="ORF">rCG_23721</name>
</gene>
<evidence type="ECO:0000313" key="2">
    <source>
        <dbReference type="EMBL" id="EDL75318.1"/>
    </source>
</evidence>
<name>A6JVQ9_RAT</name>
<dbReference type="Proteomes" id="UP000234681">
    <property type="component" value="Chromosome 9"/>
</dbReference>
<organism evidence="2 3">
    <name type="scientific">Rattus norvegicus</name>
    <name type="common">Rat</name>
    <dbReference type="NCBI Taxonomy" id="10116"/>
    <lineage>
        <taxon>Eukaryota</taxon>
        <taxon>Metazoa</taxon>
        <taxon>Chordata</taxon>
        <taxon>Craniata</taxon>
        <taxon>Vertebrata</taxon>
        <taxon>Euteleostomi</taxon>
        <taxon>Mammalia</taxon>
        <taxon>Eutheria</taxon>
        <taxon>Euarchontoglires</taxon>
        <taxon>Glires</taxon>
        <taxon>Rodentia</taxon>
        <taxon>Myomorpha</taxon>
        <taxon>Muroidea</taxon>
        <taxon>Muridae</taxon>
        <taxon>Murinae</taxon>
        <taxon>Rattus</taxon>
    </lineage>
</organism>
<dbReference type="AlphaFoldDB" id="A6JVQ9"/>
<feature type="compositionally biased region" description="Basic and acidic residues" evidence="1">
    <location>
        <begin position="88"/>
        <end position="130"/>
    </location>
</feature>
<proteinExistence type="predicted"/>
<reference evidence="3" key="1">
    <citation type="submission" date="2005-09" db="EMBL/GenBank/DDBJ databases">
        <authorList>
            <person name="Mural R.J."/>
            <person name="Li P.W."/>
            <person name="Adams M.D."/>
            <person name="Amanatides P.G."/>
            <person name="Baden-Tillson H."/>
            <person name="Barnstead M."/>
            <person name="Chin S.H."/>
            <person name="Dew I."/>
            <person name="Evans C.A."/>
            <person name="Ferriera S."/>
            <person name="Flanigan M."/>
            <person name="Fosler C."/>
            <person name="Glodek A."/>
            <person name="Gu Z."/>
            <person name="Holt R.A."/>
            <person name="Jennings D."/>
            <person name="Kraft C.L."/>
            <person name="Lu F."/>
            <person name="Nguyen T."/>
            <person name="Nusskern D.R."/>
            <person name="Pfannkoch C.M."/>
            <person name="Sitter C."/>
            <person name="Sutton G.G."/>
            <person name="Venter J.C."/>
            <person name="Wang Z."/>
            <person name="Woodage T."/>
            <person name="Zheng X.H."/>
            <person name="Zhong F."/>
        </authorList>
    </citation>
    <scope>NUCLEOTIDE SEQUENCE [LARGE SCALE GENOMIC DNA]</scope>
    <source>
        <strain>BN</strain>
        <strain evidence="3">Sprague-Dawley</strain>
    </source>
</reference>
<sequence>MGTFSATPSTAVTLSDASPPFLPLSYPPAPTPASASLHPRTSLISSHLGEIYIHIYLRKLRTSESLARAKETLPIPTPETYSYLKQVERTEKGRREGARRSEEWKESIGVEEKEGQMGLQREERNGKADRASQPGLDLPFAFNSSLGSEKGWDTQKCGIQ</sequence>
<evidence type="ECO:0000256" key="1">
    <source>
        <dbReference type="SAM" id="MobiDB-lite"/>
    </source>
</evidence>
<evidence type="ECO:0000313" key="3">
    <source>
        <dbReference type="Proteomes" id="UP000234681"/>
    </source>
</evidence>
<feature type="region of interest" description="Disordered" evidence="1">
    <location>
        <begin position="88"/>
        <end position="160"/>
    </location>
</feature>
<dbReference type="EMBL" id="CH474004">
    <property type="protein sequence ID" value="EDL75318.1"/>
    <property type="molecule type" value="Genomic_DNA"/>
</dbReference>
<protein>
    <submittedName>
        <fullName evidence="2">RCG23721</fullName>
    </submittedName>
</protein>